<comment type="caution">
    <text evidence="2">The sequence shown here is derived from an EMBL/GenBank/DDBJ whole genome shotgun (WGS) entry which is preliminary data.</text>
</comment>
<name>A0A176RUN1_9GAMM</name>
<dbReference type="AlphaFoldDB" id="A0A176RUN1"/>
<evidence type="ECO:0000256" key="1">
    <source>
        <dbReference type="SAM" id="MobiDB-lite"/>
    </source>
</evidence>
<feature type="compositionally biased region" description="Basic and acidic residues" evidence="1">
    <location>
        <begin position="181"/>
        <end position="195"/>
    </location>
</feature>
<evidence type="ECO:0008006" key="4">
    <source>
        <dbReference type="Google" id="ProtNLM"/>
    </source>
</evidence>
<proteinExistence type="predicted"/>
<gene>
    <name evidence="2" type="ORF">THIOM_004909</name>
</gene>
<protein>
    <recommendedName>
        <fullName evidence="4">DUF4276 family protein</fullName>
    </recommendedName>
</protein>
<feature type="region of interest" description="Disordered" evidence="1">
    <location>
        <begin position="172"/>
        <end position="195"/>
    </location>
</feature>
<keyword evidence="3" id="KW-1185">Reference proteome</keyword>
<evidence type="ECO:0000313" key="2">
    <source>
        <dbReference type="EMBL" id="OAD19454.1"/>
    </source>
</evidence>
<dbReference type="Proteomes" id="UP000076962">
    <property type="component" value="Unassembled WGS sequence"/>
</dbReference>
<reference evidence="2 3" key="1">
    <citation type="submission" date="2016-05" db="EMBL/GenBank/DDBJ databases">
        <title>Single-cell genome of chain-forming Candidatus Thiomargarita nelsonii and comparison to other large sulfur-oxidizing bacteria.</title>
        <authorList>
            <person name="Winkel M."/>
            <person name="Salman V."/>
            <person name="Woyke T."/>
            <person name="Schulz-Vogt H."/>
            <person name="Richter M."/>
            <person name="Flood B."/>
            <person name="Bailey J."/>
            <person name="Amann R."/>
            <person name="Mussmann M."/>
        </authorList>
    </citation>
    <scope>NUCLEOTIDE SEQUENCE [LARGE SCALE GENOMIC DNA]</scope>
    <source>
        <strain evidence="2 3">THI036</strain>
    </source>
</reference>
<organism evidence="2 3">
    <name type="scientific">Candidatus Thiomargarita nelsonii</name>
    <dbReference type="NCBI Taxonomy" id="1003181"/>
    <lineage>
        <taxon>Bacteria</taxon>
        <taxon>Pseudomonadati</taxon>
        <taxon>Pseudomonadota</taxon>
        <taxon>Gammaproteobacteria</taxon>
        <taxon>Thiotrichales</taxon>
        <taxon>Thiotrichaceae</taxon>
        <taxon>Thiomargarita</taxon>
    </lineage>
</organism>
<sequence>MKRLTIGLVAEGPTDSLLLGALIDMLLRGKHHYIEIQPKPSKTGAFGEYGGGWHGVRAWCQTLAKDSQKLKAHFEPLDMLIIHIDADVARENEINCAMPCPPAQDTCEALAQQVMNWLGHSVTEDKLVLCIPADNTEAWILAAHDTQTTYHAPPDKPLECVQKPDMIISNQRYKKPRRLLRTKEGKPKKTKRDYQ</sequence>
<evidence type="ECO:0000313" key="3">
    <source>
        <dbReference type="Proteomes" id="UP000076962"/>
    </source>
</evidence>
<accession>A0A176RUN1</accession>
<dbReference type="EMBL" id="LUTY01002796">
    <property type="protein sequence ID" value="OAD19454.1"/>
    <property type="molecule type" value="Genomic_DNA"/>
</dbReference>